<dbReference type="SUPFAM" id="SSF52540">
    <property type="entry name" value="P-loop containing nucleoside triphosphate hydrolases"/>
    <property type="match status" value="1"/>
</dbReference>
<sequence length="919" mass="105255">MHKSFLEEVVAKTLEKHSSLSDIVFILPSKRAGSYLRDILRKSVRKTIFAPRIYSIEEFIEELSGLRYATNTQLLFELYSSYREAQTGEYESFFQFSKWGQLLLQDFNEIDRYLVPASDLFSYLSSAREIEHWSVSEGQTPMIKNYLRFWNQLQDIYTIFHTRLQRQGLGYQGMVYRAACEKVESHAEGSASDLHIFIGFNALNKAESDIIQYLLREDRAEIFWDADPYFVDDPLHEAGYFIRSHSQKWPYLKEFPLQGLQDNFSRQKHISVIGVPKNVSQVKYVSRLLQQEADTQGSPLSKTAVVLGDEGLLNPLVHALPDTVGPINITMGYPLRKTPVAGLFNQLFTLHLDQVSLGWYYKNVLALLSHPYVALLQPGEPSPGTLRIQQLIKERNLSFLNREKLAKEADAPEELLSLLFFEDSKDPRIFLDKCSELIGTLKDHFQRQEQFLALEHLYGFYTLFNELESHLETYSEITDLRTLESLYRTLLESETVDFRGEPLEGLQVMGMLESRNLDFDTVILTSVNEGILPSGKAHNSLIPFDIKRAFGLPTYKEKDAVYSYHFYRLLQRASKVYLLYNSVPDSLEGGEKSRLISQLLSDPPPNTVVEEQFASPEIHPDLHLPVSITKDAQLSQRISEIAAKGFSPTALTNYIRDPLTFYKKSILRIQDLQEVEETVSASVFGTIVHDSLEALYTPFLGKYLEAEALDKAKAGIDQTVRDAYARNYGDVDISQGQNLIVFHVIKRYLERFITMEMKESERHKIKILGLEKDMKVPVNIPEIPFPVFLRGQIDRIDEYDGVLRIIDYKTGQANSGNTELIEWEDLVTEEKYNKAFQLLAYAYMYHKENPTSGMEAGIIAFKSLNSGLIRFATKTSTRASAKDKEFTINGETLKSFEEQLSRLLREICDPGTPFSEKSA</sequence>
<evidence type="ECO:0000259" key="1">
    <source>
        <dbReference type="Pfam" id="PF12705"/>
    </source>
</evidence>
<dbReference type="Proteomes" id="UP000295468">
    <property type="component" value="Unassembled WGS sequence"/>
</dbReference>
<name>A0A4R6TN34_9FLAO</name>
<dbReference type="AlphaFoldDB" id="A0A4R6TN34"/>
<evidence type="ECO:0000313" key="2">
    <source>
        <dbReference type="EMBL" id="TDQ32914.1"/>
    </source>
</evidence>
<dbReference type="InterPro" id="IPR027417">
    <property type="entry name" value="P-loop_NTPase"/>
</dbReference>
<evidence type="ECO:0000313" key="3">
    <source>
        <dbReference type="Proteomes" id="UP000295468"/>
    </source>
</evidence>
<accession>A0A4R6TN34</accession>
<dbReference type="InterPro" id="IPR038726">
    <property type="entry name" value="PDDEXK_AddAB-type"/>
</dbReference>
<dbReference type="InterPro" id="IPR011335">
    <property type="entry name" value="Restrct_endonuc-II-like"/>
</dbReference>
<gene>
    <name evidence="2" type="ORF">CLV82_0752</name>
</gene>
<keyword evidence="3" id="KW-1185">Reference proteome</keyword>
<organism evidence="2 3">
    <name type="scientific">Zeaxanthinibacter enoshimensis</name>
    <dbReference type="NCBI Taxonomy" id="392009"/>
    <lineage>
        <taxon>Bacteria</taxon>
        <taxon>Pseudomonadati</taxon>
        <taxon>Bacteroidota</taxon>
        <taxon>Flavobacteriia</taxon>
        <taxon>Flavobacteriales</taxon>
        <taxon>Flavobacteriaceae</taxon>
        <taxon>Zeaxanthinibacter</taxon>
    </lineage>
</organism>
<dbReference type="InterPro" id="IPR011604">
    <property type="entry name" value="PDDEXK-like_dom_sf"/>
</dbReference>
<dbReference type="RefSeq" id="WP_133642939.1">
    <property type="nucleotide sequence ID" value="NZ_SNYI01000001.1"/>
</dbReference>
<reference evidence="2 3" key="1">
    <citation type="submission" date="2019-03" db="EMBL/GenBank/DDBJ databases">
        <title>Genomic Encyclopedia of Archaeal and Bacterial Type Strains, Phase II (KMG-II): from individual species to whole genera.</title>
        <authorList>
            <person name="Goeker M."/>
        </authorList>
    </citation>
    <scope>NUCLEOTIDE SEQUENCE [LARGE SCALE GENOMIC DNA]</scope>
    <source>
        <strain evidence="2 3">DSM 18435</strain>
    </source>
</reference>
<dbReference type="Pfam" id="PF12705">
    <property type="entry name" value="PDDEXK_1"/>
    <property type="match status" value="1"/>
</dbReference>
<comment type="caution">
    <text evidence="2">The sequence shown here is derived from an EMBL/GenBank/DDBJ whole genome shotgun (WGS) entry which is preliminary data.</text>
</comment>
<protein>
    <submittedName>
        <fullName evidence="2">PD-(D/E)XK nuclease superfamily protein</fullName>
    </submittedName>
</protein>
<dbReference type="SUPFAM" id="SSF52980">
    <property type="entry name" value="Restriction endonuclease-like"/>
    <property type="match status" value="1"/>
</dbReference>
<dbReference type="OrthoDB" id="9762792at2"/>
<dbReference type="Gene3D" id="3.90.320.10">
    <property type="match status" value="1"/>
</dbReference>
<dbReference type="EMBL" id="SNYI01000001">
    <property type="protein sequence ID" value="TDQ32914.1"/>
    <property type="molecule type" value="Genomic_DNA"/>
</dbReference>
<feature type="domain" description="PD-(D/E)XK endonuclease-like" evidence="1">
    <location>
        <begin position="646"/>
        <end position="911"/>
    </location>
</feature>
<proteinExistence type="predicted"/>